<sequence>YFDVIDLGSDDLAEVVHPLVGAAFSLEQTVQHLALVTLARLSRHRDLEDARTRNARIFPSESHTNYSGDSSGFCRRPIVQTLGNPRRCRVDLLAKSLTQHLYDEFDADIGAADVLTLLDGFVGVVLLASANGDGRINTVSVGGFLLILILRDDRGDYRSAKETFPVCADL</sequence>
<evidence type="ECO:0000313" key="2">
    <source>
        <dbReference type="Proteomes" id="UP001432027"/>
    </source>
</evidence>
<gene>
    <name evidence="1" type="ORF">PENTCL1PPCAC_18983</name>
</gene>
<accession>A0AAV5TQR1</accession>
<comment type="caution">
    <text evidence="1">The sequence shown here is derived from an EMBL/GenBank/DDBJ whole genome shotgun (WGS) entry which is preliminary data.</text>
</comment>
<protein>
    <submittedName>
        <fullName evidence="1">Uncharacterized protein</fullName>
    </submittedName>
</protein>
<organism evidence="1 2">
    <name type="scientific">Pristionchus entomophagus</name>
    <dbReference type="NCBI Taxonomy" id="358040"/>
    <lineage>
        <taxon>Eukaryota</taxon>
        <taxon>Metazoa</taxon>
        <taxon>Ecdysozoa</taxon>
        <taxon>Nematoda</taxon>
        <taxon>Chromadorea</taxon>
        <taxon>Rhabditida</taxon>
        <taxon>Rhabditina</taxon>
        <taxon>Diplogasteromorpha</taxon>
        <taxon>Diplogasteroidea</taxon>
        <taxon>Neodiplogasteridae</taxon>
        <taxon>Pristionchus</taxon>
    </lineage>
</organism>
<proteinExistence type="predicted"/>
<reference evidence="1" key="1">
    <citation type="submission" date="2023-10" db="EMBL/GenBank/DDBJ databases">
        <title>Genome assembly of Pristionchus species.</title>
        <authorList>
            <person name="Yoshida K."/>
            <person name="Sommer R.J."/>
        </authorList>
    </citation>
    <scope>NUCLEOTIDE SEQUENCE</scope>
    <source>
        <strain evidence="1">RS0144</strain>
    </source>
</reference>
<dbReference type="Proteomes" id="UP001432027">
    <property type="component" value="Unassembled WGS sequence"/>
</dbReference>
<keyword evidence="2" id="KW-1185">Reference proteome</keyword>
<evidence type="ECO:0000313" key="1">
    <source>
        <dbReference type="EMBL" id="GMS96808.1"/>
    </source>
</evidence>
<dbReference type="AlphaFoldDB" id="A0AAV5TQR1"/>
<dbReference type="EMBL" id="BTSX01000004">
    <property type="protein sequence ID" value="GMS96808.1"/>
    <property type="molecule type" value="Genomic_DNA"/>
</dbReference>
<feature type="non-terminal residue" evidence="1">
    <location>
        <position position="170"/>
    </location>
</feature>
<name>A0AAV5TQR1_9BILA</name>
<feature type="non-terminal residue" evidence="1">
    <location>
        <position position="1"/>
    </location>
</feature>